<keyword evidence="4" id="KW-1185">Reference proteome</keyword>
<dbReference type="STRING" id="1036779.SAMN04515666_10255"/>
<evidence type="ECO:0000256" key="1">
    <source>
        <dbReference type="SAM" id="Phobius"/>
    </source>
</evidence>
<keyword evidence="1" id="KW-0812">Transmembrane</keyword>
<dbReference type="Proteomes" id="UP000199664">
    <property type="component" value="Unassembled WGS sequence"/>
</dbReference>
<feature type="transmembrane region" description="Helical" evidence="1">
    <location>
        <begin position="50"/>
        <end position="68"/>
    </location>
</feature>
<evidence type="ECO:0000313" key="3">
    <source>
        <dbReference type="EMBL" id="SEK80832.1"/>
    </source>
</evidence>
<dbReference type="InterPro" id="IPR009936">
    <property type="entry name" value="DUF1468"/>
</dbReference>
<evidence type="ECO:0000259" key="2">
    <source>
        <dbReference type="Pfam" id="PF07331"/>
    </source>
</evidence>
<keyword evidence="1" id="KW-1133">Transmembrane helix</keyword>
<name>A0A1H7K237_9HYPH</name>
<dbReference type="AlphaFoldDB" id="A0A1H7K237"/>
<sequence length="159" mass="16481">MSQEPLAHRPDKPALLVGVLLLAVAAIVGHDASTQTITSNYGLGPTAMPYVICGGLVLLGLAHLFVAFREGLPKPEAADKSALLWIAAGLVGLIASIGLGGGFVLATTLIFACTARGFGRRAFLVDAAIGFVLGLIIFLVFAKLLTLILPSGPFEQLFL</sequence>
<feature type="transmembrane region" description="Helical" evidence="1">
    <location>
        <begin position="123"/>
        <end position="149"/>
    </location>
</feature>
<protein>
    <submittedName>
        <fullName evidence="3">Putative tricarboxylic transport membrane protein</fullName>
    </submittedName>
</protein>
<dbReference type="OrthoDB" id="7347328at2"/>
<organism evidence="3 4">
    <name type="scientific">Bosea lupini</name>
    <dbReference type="NCBI Taxonomy" id="1036779"/>
    <lineage>
        <taxon>Bacteria</taxon>
        <taxon>Pseudomonadati</taxon>
        <taxon>Pseudomonadota</taxon>
        <taxon>Alphaproteobacteria</taxon>
        <taxon>Hyphomicrobiales</taxon>
        <taxon>Boseaceae</taxon>
        <taxon>Bosea</taxon>
    </lineage>
</organism>
<reference evidence="4" key="1">
    <citation type="submission" date="2016-10" db="EMBL/GenBank/DDBJ databases">
        <authorList>
            <person name="Varghese N."/>
            <person name="Submissions S."/>
        </authorList>
    </citation>
    <scope>NUCLEOTIDE SEQUENCE [LARGE SCALE GENOMIC DNA]</scope>
    <source>
        <strain evidence="4">LMG 26383,CCUG 61248,R- 45681</strain>
    </source>
</reference>
<feature type="transmembrane region" description="Helical" evidence="1">
    <location>
        <begin position="12"/>
        <end position="29"/>
    </location>
</feature>
<dbReference type="RefSeq" id="WP_091830757.1">
    <property type="nucleotide sequence ID" value="NZ_FOAN01000002.1"/>
</dbReference>
<accession>A0A1H7K237</accession>
<dbReference type="EMBL" id="FOAN01000002">
    <property type="protein sequence ID" value="SEK80832.1"/>
    <property type="molecule type" value="Genomic_DNA"/>
</dbReference>
<evidence type="ECO:0000313" key="4">
    <source>
        <dbReference type="Proteomes" id="UP000199664"/>
    </source>
</evidence>
<dbReference type="Pfam" id="PF07331">
    <property type="entry name" value="TctB"/>
    <property type="match status" value="1"/>
</dbReference>
<feature type="transmembrane region" description="Helical" evidence="1">
    <location>
        <begin position="83"/>
        <end position="111"/>
    </location>
</feature>
<gene>
    <name evidence="3" type="ORF">SAMN04515666_10255</name>
</gene>
<keyword evidence="1" id="KW-0472">Membrane</keyword>
<feature type="domain" description="DUF1468" evidence="2">
    <location>
        <begin position="16"/>
        <end position="150"/>
    </location>
</feature>
<proteinExistence type="predicted"/>